<protein>
    <submittedName>
        <fullName evidence="3">ATP synthase-coupling factor 6, mitochondrial</fullName>
    </submittedName>
</protein>
<dbReference type="EMBL" id="UZAH01035487">
    <property type="protein sequence ID" value="VDP41009.1"/>
    <property type="molecule type" value="Genomic_DNA"/>
</dbReference>
<evidence type="ECO:0000313" key="1">
    <source>
        <dbReference type="EMBL" id="VDP41009.1"/>
    </source>
</evidence>
<dbReference type="Proteomes" id="UP000050761">
    <property type="component" value="Unassembled WGS sequence"/>
</dbReference>
<evidence type="ECO:0000313" key="3">
    <source>
        <dbReference type="WBParaSite" id="HPBE_0002378901-mRNA-1"/>
    </source>
</evidence>
<organism evidence="2 3">
    <name type="scientific">Heligmosomoides polygyrus</name>
    <name type="common">Parasitic roundworm</name>
    <dbReference type="NCBI Taxonomy" id="6339"/>
    <lineage>
        <taxon>Eukaryota</taxon>
        <taxon>Metazoa</taxon>
        <taxon>Ecdysozoa</taxon>
        <taxon>Nematoda</taxon>
        <taxon>Chromadorea</taxon>
        <taxon>Rhabditida</taxon>
        <taxon>Rhabditina</taxon>
        <taxon>Rhabditomorpha</taxon>
        <taxon>Strongyloidea</taxon>
        <taxon>Heligmosomidae</taxon>
        <taxon>Heligmosomoides</taxon>
    </lineage>
</organism>
<keyword evidence="2" id="KW-1185">Reference proteome</keyword>
<dbReference type="WBParaSite" id="HPBE_0002378901-mRNA-1">
    <property type="protein sequence ID" value="HPBE_0002378901-mRNA-1"/>
    <property type="gene ID" value="HPBE_0002378901"/>
</dbReference>
<accession>A0A3P8H2K7</accession>
<gene>
    <name evidence="1" type="ORF">HPBE_LOCUS23788</name>
</gene>
<dbReference type="AlphaFoldDB" id="A0A183GM69"/>
<reference evidence="1 2" key="1">
    <citation type="submission" date="2018-11" db="EMBL/GenBank/DDBJ databases">
        <authorList>
            <consortium name="Pathogen Informatics"/>
        </authorList>
    </citation>
    <scope>NUCLEOTIDE SEQUENCE [LARGE SCALE GENOMIC DNA]</scope>
</reference>
<sequence>MTASLSTRLGLLTKATAKLSSMFQEYAEEHQQQIDIPQDEEERKKYIYGQKLQLIKMKKSFEMGEKNVDSALKS</sequence>
<reference evidence="3" key="2">
    <citation type="submission" date="2019-09" db="UniProtKB">
        <authorList>
            <consortium name="WormBaseParasite"/>
        </authorList>
    </citation>
    <scope>IDENTIFICATION</scope>
</reference>
<proteinExistence type="predicted"/>
<evidence type="ECO:0000313" key="2">
    <source>
        <dbReference type="Proteomes" id="UP000050761"/>
    </source>
</evidence>
<name>A0A183GM69_HELPZ</name>
<accession>A0A183GM69</accession>